<sequence length="232" mass="24804">MNSSAIRSRQACEPSARGMSSAASTCQVSWGPAARRDAAAAGRRPRGAGPRPAAANQRCKERVPGGGSMPRPRRMTRIRPAPQAGCSRRSIRAASRAGCSASEPGAGPGRPAAKASGPRRARRRSPRTARGLREKASASSLAEAPSRWRSRIAWRIGRGTGRGIAGYLHGAASEDGPTSPPSCRRRPRGERLWPNSRQTTVAEFPANNCGRISGEQLWRVTLRPATATRRRE</sequence>
<name>A0A5B9WEI1_9BACT</name>
<gene>
    <name evidence="2" type="ORF">OJF2_76780</name>
</gene>
<proteinExistence type="predicted"/>
<protein>
    <submittedName>
        <fullName evidence="2">Uncharacterized protein</fullName>
    </submittedName>
</protein>
<dbReference type="EMBL" id="CP042997">
    <property type="protein sequence ID" value="QEH39066.1"/>
    <property type="molecule type" value="Genomic_DNA"/>
</dbReference>
<accession>A0A5B9WEI1</accession>
<feature type="region of interest" description="Disordered" evidence="1">
    <location>
        <begin position="1"/>
        <end position="150"/>
    </location>
</feature>
<feature type="compositionally biased region" description="Low complexity" evidence="1">
    <location>
        <begin position="78"/>
        <end position="116"/>
    </location>
</feature>
<dbReference type="Proteomes" id="UP000324233">
    <property type="component" value="Chromosome"/>
</dbReference>
<dbReference type="AlphaFoldDB" id="A0A5B9WEI1"/>
<feature type="compositionally biased region" description="Low complexity" evidence="1">
    <location>
        <begin position="39"/>
        <end position="55"/>
    </location>
</feature>
<organism evidence="2 3">
    <name type="scientific">Aquisphaera giovannonii</name>
    <dbReference type="NCBI Taxonomy" id="406548"/>
    <lineage>
        <taxon>Bacteria</taxon>
        <taxon>Pseudomonadati</taxon>
        <taxon>Planctomycetota</taxon>
        <taxon>Planctomycetia</taxon>
        <taxon>Isosphaerales</taxon>
        <taxon>Isosphaeraceae</taxon>
        <taxon>Aquisphaera</taxon>
    </lineage>
</organism>
<dbReference type="KEGG" id="agv:OJF2_76780"/>
<keyword evidence="3" id="KW-1185">Reference proteome</keyword>
<feature type="region of interest" description="Disordered" evidence="1">
    <location>
        <begin position="167"/>
        <end position="198"/>
    </location>
</feature>
<evidence type="ECO:0000313" key="3">
    <source>
        <dbReference type="Proteomes" id="UP000324233"/>
    </source>
</evidence>
<reference evidence="2 3" key="1">
    <citation type="submission" date="2019-08" db="EMBL/GenBank/DDBJ databases">
        <title>Deep-cultivation of Planctomycetes and their phenomic and genomic characterization uncovers novel biology.</title>
        <authorList>
            <person name="Wiegand S."/>
            <person name="Jogler M."/>
            <person name="Boedeker C."/>
            <person name="Pinto D."/>
            <person name="Vollmers J."/>
            <person name="Rivas-Marin E."/>
            <person name="Kohn T."/>
            <person name="Peeters S.H."/>
            <person name="Heuer A."/>
            <person name="Rast P."/>
            <person name="Oberbeckmann S."/>
            <person name="Bunk B."/>
            <person name="Jeske O."/>
            <person name="Meyerdierks A."/>
            <person name="Storesund J.E."/>
            <person name="Kallscheuer N."/>
            <person name="Luecker S."/>
            <person name="Lage O.M."/>
            <person name="Pohl T."/>
            <person name="Merkel B.J."/>
            <person name="Hornburger P."/>
            <person name="Mueller R.-W."/>
            <person name="Bruemmer F."/>
            <person name="Labrenz M."/>
            <person name="Spormann A.M."/>
            <person name="Op den Camp H."/>
            <person name="Overmann J."/>
            <person name="Amann R."/>
            <person name="Jetten M.S.M."/>
            <person name="Mascher T."/>
            <person name="Medema M.H."/>
            <person name="Devos D.P."/>
            <person name="Kaster A.-K."/>
            <person name="Ovreas L."/>
            <person name="Rohde M."/>
            <person name="Galperin M.Y."/>
            <person name="Jogler C."/>
        </authorList>
    </citation>
    <scope>NUCLEOTIDE SEQUENCE [LARGE SCALE GENOMIC DNA]</scope>
    <source>
        <strain evidence="2 3">OJF2</strain>
    </source>
</reference>
<evidence type="ECO:0000256" key="1">
    <source>
        <dbReference type="SAM" id="MobiDB-lite"/>
    </source>
</evidence>
<feature type="compositionally biased region" description="Basic residues" evidence="1">
    <location>
        <begin position="117"/>
        <end position="127"/>
    </location>
</feature>
<evidence type="ECO:0000313" key="2">
    <source>
        <dbReference type="EMBL" id="QEH39066.1"/>
    </source>
</evidence>